<reference evidence="1" key="2">
    <citation type="journal article" date="2022" name="New Phytol.">
        <title>Evolutionary transition to the ectomycorrhizal habit in the genomes of a hyperdiverse lineage of mushroom-forming fungi.</title>
        <authorList>
            <person name="Looney B."/>
            <person name="Miyauchi S."/>
            <person name="Morin E."/>
            <person name="Drula E."/>
            <person name="Courty P.E."/>
            <person name="Kohler A."/>
            <person name="Kuo A."/>
            <person name="LaButti K."/>
            <person name="Pangilinan J."/>
            <person name="Lipzen A."/>
            <person name="Riley R."/>
            <person name="Andreopoulos W."/>
            <person name="He G."/>
            <person name="Johnson J."/>
            <person name="Nolan M."/>
            <person name="Tritt A."/>
            <person name="Barry K.W."/>
            <person name="Grigoriev I.V."/>
            <person name="Nagy L.G."/>
            <person name="Hibbett D."/>
            <person name="Henrissat B."/>
            <person name="Matheny P.B."/>
            <person name="Labbe J."/>
            <person name="Martin F.M."/>
        </authorList>
    </citation>
    <scope>NUCLEOTIDE SEQUENCE</scope>
    <source>
        <strain evidence="1">FP105234-sp</strain>
    </source>
</reference>
<feature type="non-terminal residue" evidence="1">
    <location>
        <position position="1"/>
    </location>
</feature>
<keyword evidence="2" id="KW-1185">Reference proteome</keyword>
<dbReference type="EMBL" id="MU275902">
    <property type="protein sequence ID" value="KAI0047576.1"/>
    <property type="molecule type" value="Genomic_DNA"/>
</dbReference>
<proteinExistence type="predicted"/>
<protein>
    <submittedName>
        <fullName evidence="1">Uncharacterized protein</fullName>
    </submittedName>
</protein>
<accession>A0ACB8RTT6</accession>
<name>A0ACB8RTT6_9AGAM</name>
<dbReference type="Proteomes" id="UP000814033">
    <property type="component" value="Unassembled WGS sequence"/>
</dbReference>
<gene>
    <name evidence="1" type="ORF">FA95DRAFT_1492341</name>
</gene>
<organism evidence="1 2">
    <name type="scientific">Auriscalpium vulgare</name>
    <dbReference type="NCBI Taxonomy" id="40419"/>
    <lineage>
        <taxon>Eukaryota</taxon>
        <taxon>Fungi</taxon>
        <taxon>Dikarya</taxon>
        <taxon>Basidiomycota</taxon>
        <taxon>Agaricomycotina</taxon>
        <taxon>Agaricomycetes</taxon>
        <taxon>Russulales</taxon>
        <taxon>Auriscalpiaceae</taxon>
        <taxon>Auriscalpium</taxon>
    </lineage>
</organism>
<comment type="caution">
    <text evidence="1">The sequence shown here is derived from an EMBL/GenBank/DDBJ whole genome shotgun (WGS) entry which is preliminary data.</text>
</comment>
<reference evidence="1" key="1">
    <citation type="submission" date="2021-02" db="EMBL/GenBank/DDBJ databases">
        <authorList>
            <consortium name="DOE Joint Genome Institute"/>
            <person name="Ahrendt S."/>
            <person name="Looney B.P."/>
            <person name="Miyauchi S."/>
            <person name="Morin E."/>
            <person name="Drula E."/>
            <person name="Courty P.E."/>
            <person name="Chicoki N."/>
            <person name="Fauchery L."/>
            <person name="Kohler A."/>
            <person name="Kuo A."/>
            <person name="Labutti K."/>
            <person name="Pangilinan J."/>
            <person name="Lipzen A."/>
            <person name="Riley R."/>
            <person name="Andreopoulos W."/>
            <person name="He G."/>
            <person name="Johnson J."/>
            <person name="Barry K.W."/>
            <person name="Grigoriev I.V."/>
            <person name="Nagy L."/>
            <person name="Hibbett D."/>
            <person name="Henrissat B."/>
            <person name="Matheny P.B."/>
            <person name="Labbe J."/>
            <person name="Martin F."/>
        </authorList>
    </citation>
    <scope>NUCLEOTIDE SEQUENCE</scope>
    <source>
        <strain evidence="1">FP105234-sp</strain>
    </source>
</reference>
<sequence length="771" mass="87555">GPSWTCETFLVEGDRIAKDGRRATEEIELWKRNPVECIQELLGNPAFREHMHYAPAKIYEDMQKERRVFEEMWSADWWHSTQDQLPLGATIAPIILSSDKTQLSQFSGDKSAWPVYLTVGNISSSKRRESSARATVLIGYIPVSKLECFSDATRSLEGYRVFHTCMRSLLRPIIAAGLNGVMMTCADGLIRKIFPILAAYVADYPEQCLVACCKENRCPCCTVAPEDRGEPIHSSLRNHRSTLATLAQESRGENPPEFKAEGLRAVKPFWADLPHCNIFECFTPDILHQLHKGVFKDHLVSWTVSLAKGGEDEIDERFKAMPQHPSLRHFKKGISVVSQWTGTEYKNMEKVFLGVISGGVVNVRVIRAVRGILDFIYYAHFESHTEETLASMDRAWEDFHEFKDVFVDEGIRSHFNIPKIHIMTHYTPSIRSRGTAAGFNTEASERLHIDYAKDAYRASNKRDYTAQMTRWLSRRDTVHRFRLYQEWLTIGRGEEQVEGDNNVAVGDDMDEASTAGVKVADGVLVSHEDFHIRRIIPKSPSFPRLTAEQITVDFGAVDFLNCLTTFMAANPTSFSPRVVPLPTDRFDVFKRLTLHLPAPRQVSLRRLLVQDVVRAVPAQAAHGRQKETAAIHDIALAVEHPTGTPVDSVEGLTVCQVRVIFQLPHYYHHGKWDGTLAYVEWFTKMNSPVPNLRLYQVSRSTRRGGRRASIIPVNHIQQSCHLFPKYPRSLDGTSLTSDKVYEQASQFYVNPFLRHLDFVHFQPALSPVPKP</sequence>
<evidence type="ECO:0000313" key="2">
    <source>
        <dbReference type="Proteomes" id="UP000814033"/>
    </source>
</evidence>
<evidence type="ECO:0000313" key="1">
    <source>
        <dbReference type="EMBL" id="KAI0047576.1"/>
    </source>
</evidence>